<keyword evidence="3" id="KW-1185">Reference proteome</keyword>
<evidence type="ECO:0000256" key="1">
    <source>
        <dbReference type="SAM" id="MobiDB-lite"/>
    </source>
</evidence>
<dbReference type="EMBL" id="AWWV01015988">
    <property type="protein sequence ID" value="OMO50991.1"/>
    <property type="molecule type" value="Genomic_DNA"/>
</dbReference>
<feature type="compositionally biased region" description="Low complexity" evidence="1">
    <location>
        <begin position="1"/>
        <end position="12"/>
    </location>
</feature>
<comment type="caution">
    <text evidence="2">The sequence shown here is derived from an EMBL/GenBank/DDBJ whole genome shotgun (WGS) entry which is preliminary data.</text>
</comment>
<protein>
    <submittedName>
        <fullName evidence="2">Uncharacterized protein</fullName>
    </submittedName>
</protein>
<evidence type="ECO:0000313" key="2">
    <source>
        <dbReference type="EMBL" id="OMO50991.1"/>
    </source>
</evidence>
<organism evidence="2 3">
    <name type="scientific">Corchorus capsularis</name>
    <name type="common">Jute</name>
    <dbReference type="NCBI Taxonomy" id="210143"/>
    <lineage>
        <taxon>Eukaryota</taxon>
        <taxon>Viridiplantae</taxon>
        <taxon>Streptophyta</taxon>
        <taxon>Embryophyta</taxon>
        <taxon>Tracheophyta</taxon>
        <taxon>Spermatophyta</taxon>
        <taxon>Magnoliopsida</taxon>
        <taxon>eudicotyledons</taxon>
        <taxon>Gunneridae</taxon>
        <taxon>Pentapetalae</taxon>
        <taxon>rosids</taxon>
        <taxon>malvids</taxon>
        <taxon>Malvales</taxon>
        <taxon>Malvaceae</taxon>
        <taxon>Grewioideae</taxon>
        <taxon>Apeibeae</taxon>
        <taxon>Corchorus</taxon>
    </lineage>
</organism>
<feature type="region of interest" description="Disordered" evidence="1">
    <location>
        <begin position="1"/>
        <end position="28"/>
    </location>
</feature>
<dbReference type="Gramene" id="OMO50991">
    <property type="protein sequence ID" value="OMO50991"/>
    <property type="gene ID" value="CCACVL1_30083"/>
</dbReference>
<dbReference type="Proteomes" id="UP000188268">
    <property type="component" value="Unassembled WGS sequence"/>
</dbReference>
<gene>
    <name evidence="2" type="ORF">CCACVL1_30083</name>
</gene>
<evidence type="ECO:0000313" key="3">
    <source>
        <dbReference type="Proteomes" id="UP000188268"/>
    </source>
</evidence>
<accession>A0A1R3FYU0</accession>
<name>A0A1R3FYU0_COCAP</name>
<dbReference type="AlphaFoldDB" id="A0A1R3FYU0"/>
<sequence length="28" mass="3066">MAISSARAANKAANRRALKTTFDKESQE</sequence>
<reference evidence="2 3" key="1">
    <citation type="submission" date="2013-09" db="EMBL/GenBank/DDBJ databases">
        <title>Corchorus capsularis genome sequencing.</title>
        <authorList>
            <person name="Alam M."/>
            <person name="Haque M.S."/>
            <person name="Islam M.S."/>
            <person name="Emdad E.M."/>
            <person name="Islam M.M."/>
            <person name="Ahmed B."/>
            <person name="Halim A."/>
            <person name="Hossen Q.M.M."/>
            <person name="Hossain M.Z."/>
            <person name="Ahmed R."/>
            <person name="Khan M.M."/>
            <person name="Islam R."/>
            <person name="Rashid M.M."/>
            <person name="Khan S.A."/>
            <person name="Rahman M.S."/>
            <person name="Alam M."/>
        </authorList>
    </citation>
    <scope>NUCLEOTIDE SEQUENCE [LARGE SCALE GENOMIC DNA]</scope>
    <source>
        <strain evidence="3">cv. CVL-1</strain>
        <tissue evidence="2">Whole seedling</tissue>
    </source>
</reference>
<proteinExistence type="predicted"/>